<feature type="compositionally biased region" description="Polar residues" evidence="4">
    <location>
        <begin position="483"/>
        <end position="501"/>
    </location>
</feature>
<dbReference type="PROSITE" id="PS50172">
    <property type="entry name" value="BRCT"/>
    <property type="match status" value="1"/>
</dbReference>
<feature type="compositionally biased region" description="Acidic residues" evidence="4">
    <location>
        <begin position="594"/>
        <end position="606"/>
    </location>
</feature>
<feature type="compositionally biased region" description="Basic and acidic residues" evidence="4">
    <location>
        <begin position="558"/>
        <end position="568"/>
    </location>
</feature>
<dbReference type="GO" id="GO:0000077">
    <property type="term" value="P:DNA damage checkpoint signaling"/>
    <property type="evidence" value="ECO:0007669"/>
    <property type="project" value="TreeGrafter"/>
</dbReference>
<feature type="region of interest" description="Disordered" evidence="4">
    <location>
        <begin position="547"/>
        <end position="639"/>
    </location>
</feature>
<reference evidence="6 7" key="1">
    <citation type="journal article" date="2013" name="Fungal Biol.">
        <title>Analysis of microsatellite markers in the genome of the plant pathogen Ceratocystis fimbriata.</title>
        <authorList>
            <person name="Simpson M.C."/>
            <person name="Wilken P.M."/>
            <person name="Coetzee M.P."/>
            <person name="Wingfield M.J."/>
            <person name="Wingfield B.D."/>
        </authorList>
    </citation>
    <scope>NUCLEOTIDE SEQUENCE [LARGE SCALE GENOMIC DNA]</scope>
    <source>
        <strain evidence="6 7">CBS 114723</strain>
    </source>
</reference>
<feature type="region of interest" description="Disordered" evidence="4">
    <location>
        <begin position="652"/>
        <end position="976"/>
    </location>
</feature>
<feature type="compositionally biased region" description="Polar residues" evidence="4">
    <location>
        <begin position="712"/>
        <end position="741"/>
    </location>
</feature>
<dbReference type="InterPro" id="IPR036420">
    <property type="entry name" value="BRCT_dom_sf"/>
</dbReference>
<dbReference type="STRING" id="1035309.A0A2C5WXI4"/>
<evidence type="ECO:0000256" key="4">
    <source>
        <dbReference type="SAM" id="MobiDB-lite"/>
    </source>
</evidence>
<feature type="region of interest" description="Disordered" evidence="4">
    <location>
        <begin position="480"/>
        <end position="501"/>
    </location>
</feature>
<evidence type="ECO:0000259" key="5">
    <source>
        <dbReference type="PROSITE" id="PS50172"/>
    </source>
</evidence>
<feature type="compositionally biased region" description="Polar residues" evidence="4">
    <location>
        <begin position="865"/>
        <end position="887"/>
    </location>
</feature>
<dbReference type="GO" id="GO:0045944">
    <property type="term" value="P:positive regulation of transcription by RNA polymerase II"/>
    <property type="evidence" value="ECO:0007669"/>
    <property type="project" value="TreeGrafter"/>
</dbReference>
<name>A0A2C5WXI4_9PEZI</name>
<keyword evidence="7" id="KW-1185">Reference proteome</keyword>
<evidence type="ECO:0000256" key="3">
    <source>
        <dbReference type="ARBA" id="ARBA00023242"/>
    </source>
</evidence>
<comment type="subcellular location">
    <subcellularLocation>
        <location evidence="1">Nucleus</location>
    </subcellularLocation>
</comment>
<comment type="caution">
    <text evidence="6">The sequence shown here is derived from an EMBL/GenBank/DDBJ whole genome shotgun (WGS) entry which is preliminary data.</text>
</comment>
<feature type="region of interest" description="Disordered" evidence="4">
    <location>
        <begin position="412"/>
        <end position="439"/>
    </location>
</feature>
<feature type="compositionally biased region" description="Polar residues" evidence="4">
    <location>
        <begin position="652"/>
        <end position="662"/>
    </location>
</feature>
<feature type="compositionally biased region" description="Polar residues" evidence="4">
    <location>
        <begin position="904"/>
        <end position="913"/>
    </location>
</feature>
<evidence type="ECO:0000313" key="7">
    <source>
        <dbReference type="Proteomes" id="UP000222788"/>
    </source>
</evidence>
<evidence type="ECO:0000256" key="1">
    <source>
        <dbReference type="ARBA" id="ARBA00004123"/>
    </source>
</evidence>
<gene>
    <name evidence="6" type="primary">crb2</name>
    <name evidence="6" type="ORF">CFIMG_006599RA</name>
</gene>
<dbReference type="EMBL" id="APWK03000135">
    <property type="protein sequence ID" value="PHH50324.1"/>
    <property type="molecule type" value="Genomic_DNA"/>
</dbReference>
<feature type="compositionally biased region" description="Polar residues" evidence="4">
    <location>
        <begin position="336"/>
        <end position="361"/>
    </location>
</feature>
<keyword evidence="3" id="KW-0539">Nucleus</keyword>
<dbReference type="GO" id="GO:0042393">
    <property type="term" value="F:histone binding"/>
    <property type="evidence" value="ECO:0007669"/>
    <property type="project" value="TreeGrafter"/>
</dbReference>
<organism evidence="6 7">
    <name type="scientific">Ceratocystis fimbriata CBS 114723</name>
    <dbReference type="NCBI Taxonomy" id="1035309"/>
    <lineage>
        <taxon>Eukaryota</taxon>
        <taxon>Fungi</taxon>
        <taxon>Dikarya</taxon>
        <taxon>Ascomycota</taxon>
        <taxon>Pezizomycotina</taxon>
        <taxon>Sordariomycetes</taxon>
        <taxon>Hypocreomycetidae</taxon>
        <taxon>Microascales</taxon>
        <taxon>Ceratocystidaceae</taxon>
        <taxon>Ceratocystis</taxon>
    </lineage>
</organism>
<evidence type="ECO:0000313" key="6">
    <source>
        <dbReference type="EMBL" id="PHH50324.1"/>
    </source>
</evidence>
<dbReference type="PANTHER" id="PTHR15321">
    <property type="entry name" value="TUMOR SUPPRESSOR P53-BINDING PROTEIN 1"/>
    <property type="match status" value="1"/>
</dbReference>
<proteinExistence type="predicted"/>
<dbReference type="InterPro" id="IPR047252">
    <property type="entry name" value="TP53BP1-like"/>
</dbReference>
<dbReference type="GO" id="GO:0005634">
    <property type="term" value="C:nucleus"/>
    <property type="evidence" value="ECO:0007669"/>
    <property type="project" value="UniProtKB-SubCell"/>
</dbReference>
<feature type="compositionally biased region" description="Basic residues" evidence="4">
    <location>
        <begin position="915"/>
        <end position="926"/>
    </location>
</feature>
<evidence type="ECO:0000256" key="2">
    <source>
        <dbReference type="ARBA" id="ARBA00022763"/>
    </source>
</evidence>
<feature type="region of interest" description="Disordered" evidence="4">
    <location>
        <begin position="330"/>
        <end position="366"/>
    </location>
</feature>
<dbReference type="InterPro" id="IPR047249">
    <property type="entry name" value="BRCT_p53bp1-like_rpt1"/>
</dbReference>
<dbReference type="Gene3D" id="3.40.50.10190">
    <property type="entry name" value="BRCT domain"/>
    <property type="match status" value="1"/>
</dbReference>
<feature type="region of interest" description="Disordered" evidence="4">
    <location>
        <begin position="1237"/>
        <end position="1258"/>
    </location>
</feature>
<dbReference type="OrthoDB" id="129353at2759"/>
<accession>A0A2C5WXI4</accession>
<dbReference type="CDD" id="cd17745">
    <property type="entry name" value="BRCT_p53bp1_rpt1"/>
    <property type="match status" value="1"/>
</dbReference>
<sequence length="1314" mass="140878">MASGCVLPEGLNSASVSSSTSSAVSTSHAATINEADSQDVLAMYAAEFSVSTASSSARASKAIVSAAINRTSALTATKKAVSSAVDRFSHYSSYREAHSQALANKENISHNIDITTITSVGVKHTATISSVPSGKLENDCKSTASSITPHANDSYQPYLPRPLALAPASTSPHPDARPPQTTITAEMDVSQESTQINDGRDYERAVEDDSLGDFHSDSLEKGDSGAVDFGLDTTANDNNIDRHGSEEAMSDPLSPIADLGLPLTRGNWRSVETPSQINSLGHRTTPFGRRPFGDPVTPKGNNNPFAHMNLQQSEMRPSQLFLASDSQLPSAIKMHSPTSSRPSPGDFNNSPVPMCQSSPTQLRKRASLSQPLDGFQSPLGVANDDYVVPGSPIETPRVLAPMRKHHSFLGARQTPQPQSLKRKAANMAAVSDNSDSESERLTIRRNLAAQKRRKADRELDCISASHSAAAVAVAATAAGPESSVGSENTSDKPSSFPPTSLSAHTRVLAATEAAIIPDSDEANTVIANSQVSAASEAVIKASVDVASRSASVPLASQRQKDLLHKEAVPETSPAPTRQSTNNAAPPSVSSLAENDTETADEADDKEDTIVAPPSDPLKPKSPKRTPDSDDEPLFSKLKLPLINPNMSTAMRSLKSPTVSPLTSIGGHIPDTQIPPSSPSQRPTIIPRETTESVPKGQDICLNIKDDMASKASPENLNSGDENTDAFVTTKPSKKTQATYSRRSLKPNPPRKTTPVPLPALSGQPVVTDKAALTTSKPTRKRQKSLKQLEAESVKSGNITFHSETPEPAPTVTEDTPPRLPVKRPRGKANRIIETSEPPEDVRPSSSTAPRLKRGSSAPRMRTISPAPSSRRLSTPLSDATEITSMPSSPIGRKKRSSVRSRTSLQQKCKTSAKAQPKHKQKRKGSIRRSAVSRVVAPDSSEDELVQTPPAIKESEAGVPTPVTESHVARTIDMGPKKSSKGWVYVPIEQDSSSLFSNMVFALTFQSRELVSPAYEYERRVRINKDIEKKLVASGGRILEAGFEEMFQKSSAGSDIGGTGGLQIPLVLTAAAKNYGFTAVIADGYSRKVKYMQALALGIPCITYHWVEECIRKGTVVAWQPFLLTPGASICFDNAMMSRTLHPFPPTNTTLSTMIEHRLNFLSGHRILFVMKRSREEEKKRFYLFLMHVLGATVSRALSVTDARASLAEAEARNEAFDWVYIDEPTGSAAELLEANGSARAGSKAKGGGARRKKRESTVDIESEAETALMAGLTKKLRLMSNELVVQSLIRGDLIDAETWESVKGNSGGGGGRKR</sequence>
<feature type="compositionally biased region" description="Polar residues" evidence="4">
    <location>
        <begin position="573"/>
        <end position="591"/>
    </location>
</feature>
<dbReference type="InterPro" id="IPR001357">
    <property type="entry name" value="BRCT_dom"/>
</dbReference>
<dbReference type="PANTHER" id="PTHR15321:SF3">
    <property type="entry name" value="TP53-BINDING PROTEIN 1"/>
    <property type="match status" value="1"/>
</dbReference>
<reference evidence="6 7" key="2">
    <citation type="journal article" date="2013" name="IMA Fungus">
        <title>IMA Genome-F 1: Ceratocystis fimbriata: Draft nuclear genome sequence for the plant pathogen, Ceratocystis fimbriata.</title>
        <authorList>
            <person name="Wilken P.M."/>
            <person name="Steenkamp E.T."/>
            <person name="Wingfield M.J."/>
            <person name="de Beer Z.W."/>
            <person name="Wingfield B.D."/>
        </authorList>
    </citation>
    <scope>NUCLEOTIDE SEQUENCE [LARGE SCALE GENOMIC DNA]</scope>
    <source>
        <strain evidence="6 7">CBS 114723</strain>
    </source>
</reference>
<feature type="domain" description="BRCT" evidence="5">
    <location>
        <begin position="990"/>
        <end position="1123"/>
    </location>
</feature>
<dbReference type="Proteomes" id="UP000222788">
    <property type="component" value="Unassembled WGS sequence"/>
</dbReference>
<feature type="compositionally biased region" description="Pro residues" evidence="4">
    <location>
        <begin position="746"/>
        <end position="757"/>
    </location>
</feature>
<dbReference type="SUPFAM" id="SSF52113">
    <property type="entry name" value="BRCT domain"/>
    <property type="match status" value="1"/>
</dbReference>
<protein>
    <submittedName>
        <fullName evidence="6">DNA repair protein crb2</fullName>
    </submittedName>
</protein>
<keyword evidence="2" id="KW-0227">DNA damage</keyword>